<dbReference type="Proteomes" id="UP000198534">
    <property type="component" value="Unassembled WGS sequence"/>
</dbReference>
<dbReference type="Pfam" id="PF01594">
    <property type="entry name" value="AI-2E_transport"/>
    <property type="match status" value="1"/>
</dbReference>
<dbReference type="InterPro" id="IPR002549">
    <property type="entry name" value="AI-2E-like"/>
</dbReference>
<feature type="transmembrane region" description="Helical" evidence="6">
    <location>
        <begin position="279"/>
        <end position="299"/>
    </location>
</feature>
<evidence type="ECO:0000256" key="2">
    <source>
        <dbReference type="ARBA" id="ARBA00009773"/>
    </source>
</evidence>
<feature type="transmembrane region" description="Helical" evidence="6">
    <location>
        <begin position="244"/>
        <end position="272"/>
    </location>
</feature>
<feature type="transmembrane region" description="Helical" evidence="6">
    <location>
        <begin position="36"/>
        <end position="57"/>
    </location>
</feature>
<comment type="similarity">
    <text evidence="2">Belongs to the autoinducer-2 exporter (AI-2E) (TC 2.A.86) family.</text>
</comment>
<reference evidence="7 8" key="1">
    <citation type="submission" date="2016-10" db="EMBL/GenBank/DDBJ databases">
        <authorList>
            <person name="de Groot N.N."/>
        </authorList>
    </citation>
    <scope>NUCLEOTIDE SEQUENCE [LARGE SCALE GENOMIC DNA]</scope>
    <source>
        <strain evidence="7 8">DSM 45610</strain>
    </source>
</reference>
<evidence type="ECO:0000256" key="4">
    <source>
        <dbReference type="ARBA" id="ARBA00022989"/>
    </source>
</evidence>
<feature type="transmembrane region" description="Helical" evidence="6">
    <location>
        <begin position="12"/>
        <end position="30"/>
    </location>
</feature>
<dbReference type="STRING" id="1048340.SAMN05444487_10550"/>
<organism evidence="7 8">
    <name type="scientific">Marininema mesophilum</name>
    <dbReference type="NCBI Taxonomy" id="1048340"/>
    <lineage>
        <taxon>Bacteria</taxon>
        <taxon>Bacillati</taxon>
        <taxon>Bacillota</taxon>
        <taxon>Bacilli</taxon>
        <taxon>Bacillales</taxon>
        <taxon>Thermoactinomycetaceae</taxon>
        <taxon>Marininema</taxon>
    </lineage>
</organism>
<keyword evidence="3 6" id="KW-0812">Transmembrane</keyword>
<evidence type="ECO:0000313" key="7">
    <source>
        <dbReference type="EMBL" id="SDW65601.1"/>
    </source>
</evidence>
<evidence type="ECO:0000256" key="6">
    <source>
        <dbReference type="SAM" id="Phobius"/>
    </source>
</evidence>
<accession>A0A1H2VB89</accession>
<proteinExistence type="inferred from homology"/>
<dbReference type="AlphaFoldDB" id="A0A1H2VB89"/>
<keyword evidence="5 6" id="KW-0472">Membrane</keyword>
<dbReference type="EMBL" id="FNNQ01000005">
    <property type="protein sequence ID" value="SDW65601.1"/>
    <property type="molecule type" value="Genomic_DNA"/>
</dbReference>
<dbReference type="OrthoDB" id="9793390at2"/>
<gene>
    <name evidence="7" type="ORF">SAMN05444487_10550</name>
</gene>
<feature type="transmembrane region" description="Helical" evidence="6">
    <location>
        <begin position="162"/>
        <end position="180"/>
    </location>
</feature>
<feature type="transmembrane region" description="Helical" evidence="6">
    <location>
        <begin position="216"/>
        <end position="238"/>
    </location>
</feature>
<keyword evidence="8" id="KW-1185">Reference proteome</keyword>
<protein>
    <submittedName>
        <fullName evidence="7">Predicted PurR-regulated permease PerM</fullName>
    </submittedName>
</protein>
<evidence type="ECO:0000256" key="1">
    <source>
        <dbReference type="ARBA" id="ARBA00004141"/>
    </source>
</evidence>
<dbReference type="GO" id="GO:0005886">
    <property type="term" value="C:plasma membrane"/>
    <property type="evidence" value="ECO:0007669"/>
    <property type="project" value="UniProtKB-SubCell"/>
</dbReference>
<dbReference type="PANTHER" id="PTHR21716:SF15">
    <property type="entry name" value="TRANSPORT PROTEIN YRRI-RELATED"/>
    <property type="match status" value="1"/>
</dbReference>
<evidence type="ECO:0000256" key="3">
    <source>
        <dbReference type="ARBA" id="ARBA00022692"/>
    </source>
</evidence>
<dbReference type="PANTHER" id="PTHR21716">
    <property type="entry name" value="TRANSMEMBRANE PROTEIN"/>
    <property type="match status" value="1"/>
</dbReference>
<evidence type="ECO:0000256" key="5">
    <source>
        <dbReference type="ARBA" id="ARBA00023136"/>
    </source>
</evidence>
<sequence>MERFSQRRLLNGSLLVFVLLGILFLLVKISPLFHTIFIFLKAILGPFIIAVIFSYLLNPVVTLLSNQAVPRYLAVLFIYTVFICVIAIILTNLVPLFNHQLHQLAEHFPEWNQRVQLWIDQMNHSKDALPESVRLGIEKSLDRLEGTVTDGVGNIMGDLGSTLNQLFIAFVIPFLVYYMLKDVHVIENTAVKLLPTKRRREVIQMFREIHEALGNYIRGQLIVCVVVGVLAYIGYLFIGLPYPLLMAGIVSIFNVIPYIGPFIGAVPALLVAVTVSKEMVFGVIIVNLIVQVLEGNILSPQIVGRSLHMHPLFIIFALLVGGELGGIIGLILAVPLFAVGKVIIDHTFRHYMNRE</sequence>
<name>A0A1H2VB89_9BACL</name>
<dbReference type="RefSeq" id="WP_091737935.1">
    <property type="nucleotide sequence ID" value="NZ_FNNQ01000005.1"/>
</dbReference>
<feature type="transmembrane region" description="Helical" evidence="6">
    <location>
        <begin position="69"/>
        <end position="90"/>
    </location>
</feature>
<comment type="subcellular location">
    <subcellularLocation>
        <location evidence="1">Membrane</location>
        <topology evidence="1">Multi-pass membrane protein</topology>
    </subcellularLocation>
</comment>
<evidence type="ECO:0000313" key="8">
    <source>
        <dbReference type="Proteomes" id="UP000198534"/>
    </source>
</evidence>
<dbReference type="GO" id="GO:0055085">
    <property type="term" value="P:transmembrane transport"/>
    <property type="evidence" value="ECO:0007669"/>
    <property type="project" value="TreeGrafter"/>
</dbReference>
<keyword evidence="4 6" id="KW-1133">Transmembrane helix</keyword>
<feature type="transmembrane region" description="Helical" evidence="6">
    <location>
        <begin position="311"/>
        <end position="344"/>
    </location>
</feature>